<dbReference type="SUPFAM" id="SSF51556">
    <property type="entry name" value="Metallo-dependent hydrolases"/>
    <property type="match status" value="1"/>
</dbReference>
<dbReference type="InterPro" id="IPR032466">
    <property type="entry name" value="Metal_Hydrolase"/>
</dbReference>
<sequence length="317" mass="37124">MKSNGNIALHDLHNIMNDLKIVDAHHHLWDLNNKDTSYPWLMVTEGEAFFGDYGAIRKSYLLDDYLEDAKNQNVIKSVHVQAEHDDDKPVNETAWLQHVADTHSSNLPNAIVAYADFSKDNISEILDAHQKFKNTRGIRQILSHNDEEPKYSHAPQDFMKNTTWIDNFGNIRNRNLSFDIQIYKHQMIDAYNLATKYDDVLFILNHTGEPCYQTQNYIKNWEENMRKIASCENFVTKISGLGMFDPKWTTESTKIFVEKTIEIFGIERCMFASNFPVDKIFNSFDNYWNSFKEITKDYSENDKNLLFSANAEKYYRI</sequence>
<gene>
    <name evidence="3" type="ORF">METZ01_LOCUS76031</name>
</gene>
<dbReference type="PANTHER" id="PTHR43569">
    <property type="entry name" value="AMIDOHYDROLASE"/>
    <property type="match status" value="1"/>
</dbReference>
<reference evidence="3" key="1">
    <citation type="submission" date="2018-05" db="EMBL/GenBank/DDBJ databases">
        <authorList>
            <person name="Lanie J.A."/>
            <person name="Ng W.-L."/>
            <person name="Kazmierczak K.M."/>
            <person name="Andrzejewski T.M."/>
            <person name="Davidsen T.M."/>
            <person name="Wayne K.J."/>
            <person name="Tettelin H."/>
            <person name="Glass J.I."/>
            <person name="Rusch D."/>
            <person name="Podicherti R."/>
            <person name="Tsui H.-C.T."/>
            <person name="Winkler M.E."/>
        </authorList>
    </citation>
    <scope>NUCLEOTIDE SEQUENCE</scope>
</reference>
<dbReference type="AlphaFoldDB" id="A0A381U733"/>
<feature type="domain" description="Amidohydrolase-related" evidence="2">
    <location>
        <begin position="22"/>
        <end position="317"/>
    </location>
</feature>
<dbReference type="InterPro" id="IPR052350">
    <property type="entry name" value="Metallo-dep_Lactonases"/>
</dbReference>
<dbReference type="Gene3D" id="3.20.20.140">
    <property type="entry name" value="Metal-dependent hydrolases"/>
    <property type="match status" value="1"/>
</dbReference>
<protein>
    <recommendedName>
        <fullName evidence="2">Amidohydrolase-related domain-containing protein</fullName>
    </recommendedName>
</protein>
<comment type="similarity">
    <text evidence="1">Belongs to the metallo-dependent hydrolases superfamily.</text>
</comment>
<dbReference type="InterPro" id="IPR006680">
    <property type="entry name" value="Amidohydro-rel"/>
</dbReference>
<proteinExistence type="inferred from homology"/>
<name>A0A381U733_9ZZZZ</name>
<accession>A0A381U733</accession>
<evidence type="ECO:0000259" key="2">
    <source>
        <dbReference type="Pfam" id="PF04909"/>
    </source>
</evidence>
<evidence type="ECO:0000313" key="3">
    <source>
        <dbReference type="EMBL" id="SVA23177.1"/>
    </source>
</evidence>
<dbReference type="GO" id="GO:0016787">
    <property type="term" value="F:hydrolase activity"/>
    <property type="evidence" value="ECO:0007669"/>
    <property type="project" value="InterPro"/>
</dbReference>
<organism evidence="3">
    <name type="scientific">marine metagenome</name>
    <dbReference type="NCBI Taxonomy" id="408172"/>
    <lineage>
        <taxon>unclassified sequences</taxon>
        <taxon>metagenomes</taxon>
        <taxon>ecological metagenomes</taxon>
    </lineage>
</organism>
<dbReference type="PANTHER" id="PTHR43569:SF1">
    <property type="entry name" value="BLL3371 PROTEIN"/>
    <property type="match status" value="1"/>
</dbReference>
<evidence type="ECO:0000256" key="1">
    <source>
        <dbReference type="ARBA" id="ARBA00038310"/>
    </source>
</evidence>
<dbReference type="Pfam" id="PF04909">
    <property type="entry name" value="Amidohydro_2"/>
    <property type="match status" value="1"/>
</dbReference>
<dbReference type="EMBL" id="UINC01005726">
    <property type="protein sequence ID" value="SVA23177.1"/>
    <property type="molecule type" value="Genomic_DNA"/>
</dbReference>